<dbReference type="Proteomes" id="UP000887212">
    <property type="component" value="Unassembled WGS sequence"/>
</dbReference>
<sequence>MGDKMYKKYLAGSLLAAALPAHADYVTVISFGGANKEAQRAAFYEPFKQATGTSVVHGSYNGDLAKLRKMVQMSHVSWDVVEVEAPELARGCEEGLFEQLDASLLGDAADYLPGAVQPCGVGIFVWSTVLAYNGSTLKGAPQGWADFWDTQRFPGKRGLRWGAKYNLEFALMADGVPAKDVYRVLASAEGQDRAFRKLDQLKPQLHWWKTGVEPIRLLGDGRVVMSSAYNGRVAAAQAEQPQLALSWNGGIYDFDYWALPKGISKAEQARRFVAFASQPEAQRSFAEKIAYGPVNRQAIAALDPKVSANLPTAPANLAGGVGMDAAFWAANGAALEERFARWAER</sequence>
<accession>A0AA37FQB1</accession>
<dbReference type="InterPro" id="IPR006059">
    <property type="entry name" value="SBP"/>
</dbReference>
<evidence type="ECO:0000313" key="3">
    <source>
        <dbReference type="EMBL" id="GIZ90419.1"/>
    </source>
</evidence>
<name>A0AA37FQB1_AQUAC</name>
<dbReference type="SUPFAM" id="SSF53850">
    <property type="entry name" value="Periplasmic binding protein-like II"/>
    <property type="match status" value="1"/>
</dbReference>
<dbReference type="PANTHER" id="PTHR30222:SF2">
    <property type="entry name" value="ABC TRANSPORTER SUBSTRATE-BINDING PROTEIN"/>
    <property type="match status" value="1"/>
</dbReference>
<organism evidence="3 5">
    <name type="scientific">Aquipseudomonas alcaligenes</name>
    <name type="common">Pseudomonas alcaligenes</name>
    <dbReference type="NCBI Taxonomy" id="43263"/>
    <lineage>
        <taxon>Bacteria</taxon>
        <taxon>Pseudomonadati</taxon>
        <taxon>Pseudomonadota</taxon>
        <taxon>Gammaproteobacteria</taxon>
        <taxon>Pseudomonadales</taxon>
        <taxon>Pseudomonadaceae</taxon>
        <taxon>Aquipseudomonas</taxon>
    </lineage>
</organism>
<evidence type="ECO:0000256" key="2">
    <source>
        <dbReference type="SAM" id="SignalP"/>
    </source>
</evidence>
<keyword evidence="1 2" id="KW-0732">Signal</keyword>
<protein>
    <submittedName>
        <fullName evidence="3">ABC transporter</fullName>
    </submittedName>
</protein>
<dbReference type="Pfam" id="PF13416">
    <property type="entry name" value="SBP_bac_8"/>
    <property type="match status" value="1"/>
</dbReference>
<evidence type="ECO:0000313" key="4">
    <source>
        <dbReference type="EMBL" id="GIZ94790.1"/>
    </source>
</evidence>
<dbReference type="PANTHER" id="PTHR30222">
    <property type="entry name" value="SPERMIDINE/PUTRESCINE-BINDING PERIPLASMIC PROTEIN"/>
    <property type="match status" value="1"/>
</dbReference>
<gene>
    <name evidence="3" type="ORF">KAM435_37460</name>
    <name evidence="4" type="ORF">KAM436_37580</name>
</gene>
<dbReference type="EMBL" id="BPMS01000025">
    <property type="protein sequence ID" value="GIZ90419.1"/>
    <property type="molecule type" value="Genomic_DNA"/>
</dbReference>
<evidence type="ECO:0000313" key="6">
    <source>
        <dbReference type="Proteomes" id="UP000887228"/>
    </source>
</evidence>
<evidence type="ECO:0000256" key="1">
    <source>
        <dbReference type="ARBA" id="ARBA00022729"/>
    </source>
</evidence>
<dbReference type="Gene3D" id="3.40.190.10">
    <property type="entry name" value="Periplasmic binding protein-like II"/>
    <property type="match status" value="2"/>
</dbReference>
<dbReference type="Proteomes" id="UP000887228">
    <property type="component" value="Unassembled WGS sequence"/>
</dbReference>
<comment type="caution">
    <text evidence="3">The sequence shown here is derived from an EMBL/GenBank/DDBJ whole genome shotgun (WGS) entry which is preliminary data.</text>
</comment>
<feature type="chain" id="PRO_5041255424" evidence="2">
    <location>
        <begin position="24"/>
        <end position="345"/>
    </location>
</feature>
<evidence type="ECO:0000313" key="5">
    <source>
        <dbReference type="Proteomes" id="UP000887212"/>
    </source>
</evidence>
<dbReference type="AlphaFoldDB" id="A0AA37FQB1"/>
<reference evidence="3 6" key="1">
    <citation type="submission" date="2021-07" db="EMBL/GenBank/DDBJ databases">
        <title>Whole genome sequencing of carbapenem-resistant Pseudomonas spp. isolated in Japan.</title>
        <authorList>
            <person name="Suzuki M."/>
            <person name="Maehana S."/>
            <person name="Kitasato H."/>
        </authorList>
    </citation>
    <scope>NUCLEOTIDE SEQUENCE</scope>
    <source>
        <strain evidence="3">KAM435</strain>
        <strain evidence="4 6">KAM436</strain>
    </source>
</reference>
<proteinExistence type="predicted"/>
<feature type="signal peptide" evidence="2">
    <location>
        <begin position="1"/>
        <end position="23"/>
    </location>
</feature>
<dbReference type="EMBL" id="BPMT01000023">
    <property type="protein sequence ID" value="GIZ94790.1"/>
    <property type="molecule type" value="Genomic_DNA"/>
</dbReference>
<dbReference type="CDD" id="cd13589">
    <property type="entry name" value="PBP2_polyamine_RpCGA009"/>
    <property type="match status" value="1"/>
</dbReference>